<dbReference type="Proteomes" id="UP000243887">
    <property type="component" value="Unassembled WGS sequence"/>
</dbReference>
<protein>
    <submittedName>
        <fullName evidence="1">Uncharacterized protein</fullName>
    </submittedName>
</protein>
<gene>
    <name evidence="1" type="ORF">SAMN04487893_107112</name>
</gene>
<sequence length="340" mass="38422">MKKLYTIALLSFLAFQSCNDGDVVYENLEFGNSSVEKCSDKNFYYKTSDNEIIILDIEADSLLKIDLHVEQAVGDRSNVIYRKYSDKVTGKVICDVLPPAYPNTVSELKAQNGGKIIMDKLITTNPNEENKSVSVSYSYTFNFMNIKFTNEDSTEELKFDKLNFGSYKSANSPTFNFNFTTNVGEVKDQPKEAFMCTQKNTLVAINNGGTLLLSMPSDYKLPKNEGIEEIALNNSPIALTYRQYKNNGALNAEDICSTDGTITSTNNRLLEQWLSNKTGSIIITTRKTEPKDENEVAKWHYTISIKNASFKKYINSDNPTEASFQFNEFIYGYYIGDEVE</sequence>
<dbReference type="OrthoDB" id="1417969at2"/>
<dbReference type="PROSITE" id="PS51257">
    <property type="entry name" value="PROKAR_LIPOPROTEIN"/>
    <property type="match status" value="1"/>
</dbReference>
<reference evidence="2" key="1">
    <citation type="submission" date="2016-10" db="EMBL/GenBank/DDBJ databases">
        <authorList>
            <person name="Varghese N."/>
            <person name="Submissions S."/>
        </authorList>
    </citation>
    <scope>NUCLEOTIDE SEQUENCE [LARGE SCALE GENOMIC DNA]</scope>
    <source>
        <strain evidence="2">DSM 26542</strain>
    </source>
</reference>
<accession>A0A1I3RCU9</accession>
<organism evidence="1 2">
    <name type="scientific">Myroides guanonis</name>
    <dbReference type="NCBI Taxonomy" id="1150112"/>
    <lineage>
        <taxon>Bacteria</taxon>
        <taxon>Pseudomonadati</taxon>
        <taxon>Bacteroidota</taxon>
        <taxon>Flavobacteriia</taxon>
        <taxon>Flavobacteriales</taxon>
        <taxon>Flavobacteriaceae</taxon>
        <taxon>Myroides</taxon>
    </lineage>
</organism>
<name>A0A1I3RCU9_9FLAO</name>
<keyword evidence="2" id="KW-1185">Reference proteome</keyword>
<dbReference type="STRING" id="1150112.SAMN04487893_107112"/>
<proteinExistence type="predicted"/>
<dbReference type="AlphaFoldDB" id="A0A1I3RCU9"/>
<evidence type="ECO:0000313" key="1">
    <source>
        <dbReference type="EMBL" id="SFJ43181.1"/>
    </source>
</evidence>
<dbReference type="RefSeq" id="WP_090678948.1">
    <property type="nucleotide sequence ID" value="NZ_FORU01000007.1"/>
</dbReference>
<dbReference type="EMBL" id="FORU01000007">
    <property type="protein sequence ID" value="SFJ43181.1"/>
    <property type="molecule type" value="Genomic_DNA"/>
</dbReference>
<evidence type="ECO:0000313" key="2">
    <source>
        <dbReference type="Proteomes" id="UP000243887"/>
    </source>
</evidence>